<dbReference type="Gene3D" id="3.30.1130.10">
    <property type="match status" value="1"/>
</dbReference>
<dbReference type="GO" id="GO:0006729">
    <property type="term" value="P:tetrahydrobiopterin biosynthetic process"/>
    <property type="evidence" value="ECO:0007669"/>
    <property type="project" value="TreeGrafter"/>
</dbReference>
<dbReference type="InterPro" id="IPR043134">
    <property type="entry name" value="GTP-CH-I_N"/>
</dbReference>
<dbReference type="CDD" id="cd00642">
    <property type="entry name" value="GTP_cyclohydro1"/>
    <property type="match status" value="1"/>
</dbReference>
<sequence length="270" mass="30111">MESSKMTTAEGVAETSMSKDMNVNGFKSTKKLKNKVRGSSVEGTLTEAAATDEELEQLSGSLISRVGSTIGDETNLEDDDPDMKRQQKMKEAIRTLIECVGEDPNREGLVSTPARFAKALMFFTKGYAENLKGIVDKGIFVEEHQEMVIVRDIDIYSLCEHHMVPFIGKAHVGYIPGNKILGLSKIARVCEMFSRRLQVQERLTTQIAEAMVEVLDPVGVGVIIECQHMCMVMRGVQKNGTITTTSSVRGIFKKDHRTRQEFFSLVTNRR</sequence>
<dbReference type="InterPro" id="IPR018234">
    <property type="entry name" value="GTP_CycHdrlase_I_CS"/>
</dbReference>
<evidence type="ECO:0000259" key="10">
    <source>
        <dbReference type="Pfam" id="PF01227"/>
    </source>
</evidence>
<gene>
    <name evidence="11" type="ORF">ASTO00021_LOCUS17311</name>
</gene>
<dbReference type="AlphaFoldDB" id="A0A7S3PQL1"/>
<dbReference type="SUPFAM" id="SSF55620">
    <property type="entry name" value="Tetrahydrobiopterin biosynthesis enzymes-like"/>
    <property type="match status" value="1"/>
</dbReference>
<dbReference type="NCBIfam" id="TIGR00063">
    <property type="entry name" value="folE"/>
    <property type="match status" value="1"/>
</dbReference>
<dbReference type="GO" id="GO:0005525">
    <property type="term" value="F:GTP binding"/>
    <property type="evidence" value="ECO:0007669"/>
    <property type="project" value="UniProtKB-KW"/>
</dbReference>
<feature type="domain" description="GTP cyclohydrolase I" evidence="10">
    <location>
        <begin position="89"/>
        <end position="266"/>
    </location>
</feature>
<reference evidence="11" key="1">
    <citation type="submission" date="2021-01" db="EMBL/GenBank/DDBJ databases">
        <authorList>
            <person name="Corre E."/>
            <person name="Pelletier E."/>
            <person name="Niang G."/>
            <person name="Scheremetjew M."/>
            <person name="Finn R."/>
            <person name="Kale V."/>
            <person name="Holt S."/>
            <person name="Cochrane G."/>
            <person name="Meng A."/>
            <person name="Brown T."/>
            <person name="Cohen L."/>
        </authorList>
    </citation>
    <scope>NUCLEOTIDE SEQUENCE</scope>
    <source>
        <strain evidence="11">GSBS06</strain>
    </source>
</reference>
<dbReference type="NCBIfam" id="NF006826">
    <property type="entry name" value="PRK09347.1-3"/>
    <property type="match status" value="1"/>
</dbReference>
<dbReference type="EMBL" id="HBIN01022550">
    <property type="protein sequence ID" value="CAE0447338.1"/>
    <property type="molecule type" value="Transcribed_RNA"/>
</dbReference>
<evidence type="ECO:0000256" key="4">
    <source>
        <dbReference type="ARBA" id="ARBA00017272"/>
    </source>
</evidence>
<dbReference type="InterPro" id="IPR020602">
    <property type="entry name" value="GTP_CycHdrlase_I_dom"/>
</dbReference>
<evidence type="ECO:0000256" key="7">
    <source>
        <dbReference type="ARBA" id="ARBA00023134"/>
    </source>
</evidence>
<dbReference type="GO" id="GO:0008270">
    <property type="term" value="F:zinc ion binding"/>
    <property type="evidence" value="ECO:0007669"/>
    <property type="project" value="TreeGrafter"/>
</dbReference>
<dbReference type="NCBIfam" id="NF006825">
    <property type="entry name" value="PRK09347.1-2"/>
    <property type="match status" value="1"/>
</dbReference>
<dbReference type="GO" id="GO:0046654">
    <property type="term" value="P:tetrahydrofolate biosynthetic process"/>
    <property type="evidence" value="ECO:0007669"/>
    <property type="project" value="InterPro"/>
</dbReference>
<evidence type="ECO:0000256" key="2">
    <source>
        <dbReference type="ARBA" id="ARBA00008085"/>
    </source>
</evidence>
<feature type="region of interest" description="Disordered" evidence="9">
    <location>
        <begin position="32"/>
        <end position="52"/>
    </location>
</feature>
<dbReference type="PROSITE" id="PS00860">
    <property type="entry name" value="GTP_CYCLOHYDROL_1_2"/>
    <property type="match status" value="1"/>
</dbReference>
<accession>A0A7S3PQL1</accession>
<dbReference type="InterPro" id="IPR043133">
    <property type="entry name" value="GTP-CH-I_C/QueF"/>
</dbReference>
<evidence type="ECO:0000256" key="8">
    <source>
        <dbReference type="ARBA" id="ARBA00030854"/>
    </source>
</evidence>
<evidence type="ECO:0000256" key="6">
    <source>
        <dbReference type="ARBA" id="ARBA00022801"/>
    </source>
</evidence>
<evidence type="ECO:0000313" key="11">
    <source>
        <dbReference type="EMBL" id="CAE0447338.1"/>
    </source>
</evidence>
<evidence type="ECO:0000256" key="3">
    <source>
        <dbReference type="ARBA" id="ARBA00012715"/>
    </source>
</evidence>
<dbReference type="FunFam" id="3.30.1130.10:FF:000012">
    <property type="entry name" value="GTP cyclohydrolase 1"/>
    <property type="match status" value="1"/>
</dbReference>
<dbReference type="Gene3D" id="1.10.286.10">
    <property type="match status" value="1"/>
</dbReference>
<dbReference type="HAMAP" id="MF_00223">
    <property type="entry name" value="FolE"/>
    <property type="match status" value="1"/>
</dbReference>
<dbReference type="FunFam" id="1.10.286.10:FF:000003">
    <property type="entry name" value="GTP cyclohydrolase 1"/>
    <property type="match status" value="1"/>
</dbReference>
<protein>
    <recommendedName>
        <fullName evidence="4">GTP cyclohydrolase 1</fullName>
        <ecNumber evidence="3">3.5.4.16</ecNumber>
    </recommendedName>
    <alternativeName>
        <fullName evidence="8">GTP cyclohydrolase I</fullName>
    </alternativeName>
</protein>
<organism evidence="11">
    <name type="scientific">Aplanochytrium stocchinoi</name>
    <dbReference type="NCBI Taxonomy" id="215587"/>
    <lineage>
        <taxon>Eukaryota</taxon>
        <taxon>Sar</taxon>
        <taxon>Stramenopiles</taxon>
        <taxon>Bigyra</taxon>
        <taxon>Labyrinthulomycetes</taxon>
        <taxon>Thraustochytrida</taxon>
        <taxon>Thraustochytriidae</taxon>
        <taxon>Aplanochytrium</taxon>
    </lineage>
</organism>
<feature type="region of interest" description="Disordered" evidence="9">
    <location>
        <begin position="1"/>
        <end position="20"/>
    </location>
</feature>
<evidence type="ECO:0000256" key="1">
    <source>
        <dbReference type="ARBA" id="ARBA00005080"/>
    </source>
</evidence>
<dbReference type="GO" id="GO:0005737">
    <property type="term" value="C:cytoplasm"/>
    <property type="evidence" value="ECO:0007669"/>
    <property type="project" value="TreeGrafter"/>
</dbReference>
<dbReference type="GO" id="GO:0003934">
    <property type="term" value="F:GTP cyclohydrolase I activity"/>
    <property type="evidence" value="ECO:0007669"/>
    <property type="project" value="UniProtKB-EC"/>
</dbReference>
<comment type="pathway">
    <text evidence="1">Cofactor biosynthesis; 7,8-dihydroneopterin triphosphate biosynthesis; 7,8-dihydroneopterin triphosphate from GTP: step 1/1.</text>
</comment>
<keyword evidence="6" id="KW-0378">Hydrolase</keyword>
<keyword evidence="7" id="KW-0342">GTP-binding</keyword>
<dbReference type="PANTHER" id="PTHR11109">
    <property type="entry name" value="GTP CYCLOHYDROLASE I"/>
    <property type="match status" value="1"/>
</dbReference>
<dbReference type="EC" id="3.5.4.16" evidence="3"/>
<comment type="similarity">
    <text evidence="2">Belongs to the GTP cyclohydrolase I family.</text>
</comment>
<keyword evidence="5" id="KW-0547">Nucleotide-binding</keyword>
<dbReference type="InterPro" id="IPR001474">
    <property type="entry name" value="GTP_CycHdrlase_I"/>
</dbReference>
<proteinExistence type="inferred from homology"/>
<dbReference type="UniPathway" id="UPA00848">
    <property type="reaction ID" value="UER00151"/>
</dbReference>
<dbReference type="Pfam" id="PF01227">
    <property type="entry name" value="GTP_cyclohydroI"/>
    <property type="match status" value="1"/>
</dbReference>
<evidence type="ECO:0000256" key="9">
    <source>
        <dbReference type="SAM" id="MobiDB-lite"/>
    </source>
</evidence>
<dbReference type="PANTHER" id="PTHR11109:SF7">
    <property type="entry name" value="GTP CYCLOHYDROLASE 1"/>
    <property type="match status" value="1"/>
</dbReference>
<name>A0A7S3PQL1_9STRA</name>
<evidence type="ECO:0000256" key="5">
    <source>
        <dbReference type="ARBA" id="ARBA00022741"/>
    </source>
</evidence>
<dbReference type="PROSITE" id="PS00859">
    <property type="entry name" value="GTP_CYCLOHYDROL_1_1"/>
    <property type="match status" value="1"/>
</dbReference>